<gene>
    <name evidence="2" type="ORF">B0H17DRAFT_642164</name>
</gene>
<proteinExistence type="predicted"/>
<evidence type="ECO:0000256" key="1">
    <source>
        <dbReference type="SAM" id="MobiDB-lite"/>
    </source>
</evidence>
<dbReference type="Proteomes" id="UP001221757">
    <property type="component" value="Unassembled WGS sequence"/>
</dbReference>
<feature type="region of interest" description="Disordered" evidence="1">
    <location>
        <begin position="104"/>
        <end position="172"/>
    </location>
</feature>
<feature type="compositionally biased region" description="Low complexity" evidence="1">
    <location>
        <begin position="122"/>
        <end position="137"/>
    </location>
</feature>
<evidence type="ECO:0000313" key="2">
    <source>
        <dbReference type="EMBL" id="KAJ7689104.1"/>
    </source>
</evidence>
<protein>
    <submittedName>
        <fullName evidence="2">Uncharacterized protein</fullName>
    </submittedName>
</protein>
<feature type="region of interest" description="Disordered" evidence="1">
    <location>
        <begin position="1"/>
        <end position="92"/>
    </location>
</feature>
<organism evidence="2 3">
    <name type="scientific">Mycena rosella</name>
    <name type="common">Pink bonnet</name>
    <name type="synonym">Agaricus rosellus</name>
    <dbReference type="NCBI Taxonomy" id="1033263"/>
    <lineage>
        <taxon>Eukaryota</taxon>
        <taxon>Fungi</taxon>
        <taxon>Dikarya</taxon>
        <taxon>Basidiomycota</taxon>
        <taxon>Agaricomycotina</taxon>
        <taxon>Agaricomycetes</taxon>
        <taxon>Agaricomycetidae</taxon>
        <taxon>Agaricales</taxon>
        <taxon>Marasmiineae</taxon>
        <taxon>Mycenaceae</taxon>
        <taxon>Mycena</taxon>
    </lineage>
</organism>
<dbReference type="EMBL" id="JARKIE010000074">
    <property type="protein sequence ID" value="KAJ7689104.1"/>
    <property type="molecule type" value="Genomic_DNA"/>
</dbReference>
<accession>A0AAD7GI56</accession>
<feature type="region of interest" description="Disordered" evidence="1">
    <location>
        <begin position="216"/>
        <end position="248"/>
    </location>
</feature>
<keyword evidence="3" id="KW-1185">Reference proteome</keyword>
<name>A0AAD7GI56_MYCRO</name>
<comment type="caution">
    <text evidence="2">The sequence shown here is derived from an EMBL/GenBank/DDBJ whole genome shotgun (WGS) entry which is preliminary data.</text>
</comment>
<dbReference type="AlphaFoldDB" id="A0AAD7GI56"/>
<reference evidence="2" key="1">
    <citation type="submission" date="2023-03" db="EMBL/GenBank/DDBJ databases">
        <title>Massive genome expansion in bonnet fungi (Mycena s.s.) driven by repeated elements and novel gene families across ecological guilds.</title>
        <authorList>
            <consortium name="Lawrence Berkeley National Laboratory"/>
            <person name="Harder C.B."/>
            <person name="Miyauchi S."/>
            <person name="Viragh M."/>
            <person name="Kuo A."/>
            <person name="Thoen E."/>
            <person name="Andreopoulos B."/>
            <person name="Lu D."/>
            <person name="Skrede I."/>
            <person name="Drula E."/>
            <person name="Henrissat B."/>
            <person name="Morin E."/>
            <person name="Kohler A."/>
            <person name="Barry K."/>
            <person name="LaButti K."/>
            <person name="Morin E."/>
            <person name="Salamov A."/>
            <person name="Lipzen A."/>
            <person name="Mereny Z."/>
            <person name="Hegedus B."/>
            <person name="Baldrian P."/>
            <person name="Stursova M."/>
            <person name="Weitz H."/>
            <person name="Taylor A."/>
            <person name="Grigoriev I.V."/>
            <person name="Nagy L.G."/>
            <person name="Martin F."/>
            <person name="Kauserud H."/>
        </authorList>
    </citation>
    <scope>NUCLEOTIDE SEQUENCE</scope>
    <source>
        <strain evidence="2">CBHHK067</strain>
    </source>
</reference>
<feature type="compositionally biased region" description="Low complexity" evidence="1">
    <location>
        <begin position="144"/>
        <end position="158"/>
    </location>
</feature>
<feature type="compositionally biased region" description="Basic and acidic residues" evidence="1">
    <location>
        <begin position="225"/>
        <end position="248"/>
    </location>
</feature>
<feature type="compositionally biased region" description="Low complexity" evidence="1">
    <location>
        <begin position="24"/>
        <end position="36"/>
    </location>
</feature>
<sequence length="248" mass="27682">MPDIYGVHHGPNEPAYLASVQTHQAQRQAQRKQSSESSEEEEQDGPTLDIDEQSPDEDERSAEHFLRQGPDVIPVDPALTDRNASQVEEPVANSVAVNVLSGHWDRNRHPRAPDPDVLWHTSHSSSSIGSRRSGAQPTQPPSPTASSDSESSAMPSSRSRARRNSYRTPTIDNAKPHQLRYYIYLISEHAFPSTVTAQKQATECISEAIITFKEENAEDPEPECSLDKHMSKLFSRRDQEVRSPHGSR</sequence>
<feature type="compositionally biased region" description="Acidic residues" evidence="1">
    <location>
        <begin position="37"/>
        <end position="60"/>
    </location>
</feature>
<feature type="compositionally biased region" description="Basic and acidic residues" evidence="1">
    <location>
        <begin position="104"/>
        <end position="114"/>
    </location>
</feature>
<evidence type="ECO:0000313" key="3">
    <source>
        <dbReference type="Proteomes" id="UP001221757"/>
    </source>
</evidence>